<evidence type="ECO:0000256" key="1">
    <source>
        <dbReference type="ARBA" id="ARBA00023025"/>
    </source>
</evidence>
<dbReference type="Proteomes" id="UP001220377">
    <property type="component" value="Chromosome"/>
</dbReference>
<organism evidence="2 3">
    <name type="scientific">Lacticaseibacillus pabuli</name>
    <dbReference type="NCBI Taxonomy" id="3025672"/>
    <lineage>
        <taxon>Bacteria</taxon>
        <taxon>Bacillati</taxon>
        <taxon>Bacillota</taxon>
        <taxon>Bacilli</taxon>
        <taxon>Lactobacillales</taxon>
        <taxon>Lactobacillaceae</taxon>
        <taxon>Lacticaseibacillus</taxon>
    </lineage>
</organism>
<evidence type="ECO:0000313" key="3">
    <source>
        <dbReference type="Proteomes" id="UP001220377"/>
    </source>
</evidence>
<dbReference type="Pfam" id="PF08951">
    <property type="entry name" value="EntA_Immun"/>
    <property type="match status" value="1"/>
</dbReference>
<protein>
    <submittedName>
        <fullName evidence="2">Uncharacterized protein</fullName>
    </submittedName>
</protein>
<dbReference type="Gene3D" id="1.20.1440.50">
    <property type="entry name" value="Ta0600-like"/>
    <property type="match status" value="1"/>
</dbReference>
<dbReference type="InterPro" id="IPR015046">
    <property type="entry name" value="LciA_Immunity-like"/>
</dbReference>
<sequence>MGNQSRALYMQLREAYREPEMRTYPEVQQILLTAGRKLDGNADGAVYTDAVVVLERDLASFYIAHHDLPESAAVIYAAIKGDVPEVLRDDTPVR</sequence>
<keyword evidence="1" id="KW-0079">Bacteriocin immunity</keyword>
<reference evidence="2 3" key="1">
    <citation type="submission" date="2023-02" db="EMBL/GenBank/DDBJ databases">
        <title>Genome sequence of Lacticaseibacillus sp. KACC 23028.</title>
        <authorList>
            <person name="Kim S."/>
            <person name="Heo J."/>
            <person name="Kwon S.-W."/>
        </authorList>
    </citation>
    <scope>NUCLEOTIDE SEQUENCE [LARGE SCALE GENOMIC DNA]</scope>
    <source>
        <strain evidence="2 3">KACC 23028</strain>
    </source>
</reference>
<dbReference type="EMBL" id="CP117884">
    <property type="protein sequence ID" value="WDF82717.1"/>
    <property type="molecule type" value="Genomic_DNA"/>
</dbReference>
<name>A0ABY7WUR6_9LACO</name>
<dbReference type="SUPFAM" id="SSF109797">
    <property type="entry name" value="Bacteriocin immunity protein-like"/>
    <property type="match status" value="1"/>
</dbReference>
<accession>A0ABY7WUR6</accession>
<dbReference type="InterPro" id="IPR023130">
    <property type="entry name" value="Ta0600-like_sf"/>
</dbReference>
<keyword evidence="3" id="KW-1185">Reference proteome</keyword>
<gene>
    <name evidence="2" type="ORF">PQ472_00320</name>
</gene>
<proteinExistence type="predicted"/>
<dbReference type="RefSeq" id="WP_274260384.1">
    <property type="nucleotide sequence ID" value="NZ_CP117884.1"/>
</dbReference>
<evidence type="ECO:0000313" key="2">
    <source>
        <dbReference type="EMBL" id="WDF82717.1"/>
    </source>
</evidence>